<keyword evidence="3" id="KW-1185">Reference proteome</keyword>
<proteinExistence type="predicted"/>
<dbReference type="AlphaFoldDB" id="A0ABC8KCL6"/>
<dbReference type="NCBIfam" id="TIGR01638">
    <property type="entry name" value="Atha_cystat_rel"/>
    <property type="match status" value="2"/>
</dbReference>
<sequence>MDCGGEDDHMMEISEENQQVTVLGKRKADEIEDVGEEGESRDGDGDSDVSSRAGFQEWDEDSFEDGHVFKPTKKIEPDDEEAQKMRRYRIQMYESNGFNVDIENYPGRVSFRELYPIDLDEPFRNGLTGRAYMQNNVDLTLKKYNKINGLSLTCAYIVRAVICTISRSLKSYITFMARETPDGDLVEYQAKTEKMPWQKRDHALFCRPTPKPKVIHVPSYEDCISTDSSTDSNASSRGSDQPWDIDSFDDEEFKLPIRMCPMEEEVERMRLYRQNIYPSKGFYVDGEAYPGESIFFSKVDLDVRFYGAGLTGREHMQNLVDSALEKYNNIKNTSVTCESIVRANLTRVNGYKLYITFMARESLEGEVVEYQVKTERKFWQGKYHAMFCRPTPKSKDIIVGIN</sequence>
<dbReference type="Proteomes" id="UP001642260">
    <property type="component" value="Unassembled WGS sequence"/>
</dbReference>
<feature type="region of interest" description="Disordered" evidence="1">
    <location>
        <begin position="1"/>
        <end position="61"/>
    </location>
</feature>
<evidence type="ECO:0008006" key="4">
    <source>
        <dbReference type="Google" id="ProtNLM"/>
    </source>
</evidence>
<evidence type="ECO:0000256" key="1">
    <source>
        <dbReference type="SAM" id="MobiDB-lite"/>
    </source>
</evidence>
<dbReference type="PANTHER" id="PTHR31228:SF33">
    <property type="entry name" value="CYSTATIN DOMAIN-CONTAINING PROTEIN"/>
    <property type="match status" value="1"/>
</dbReference>
<dbReference type="SUPFAM" id="SSF54403">
    <property type="entry name" value="Cystatin/monellin"/>
    <property type="match status" value="1"/>
</dbReference>
<evidence type="ECO:0000313" key="3">
    <source>
        <dbReference type="Proteomes" id="UP001642260"/>
    </source>
</evidence>
<dbReference type="Gene3D" id="3.10.450.10">
    <property type="match status" value="1"/>
</dbReference>
<feature type="compositionally biased region" description="Basic and acidic residues" evidence="1">
    <location>
        <begin position="1"/>
        <end position="12"/>
    </location>
</feature>
<protein>
    <recommendedName>
        <fullName evidence="4">Cystatin domain-containing protein</fullName>
    </recommendedName>
</protein>
<dbReference type="PANTHER" id="PTHR31228">
    <property type="entry name" value="CYSTATIN/MONELLIN SUPERFAMILY PROTEIN"/>
    <property type="match status" value="1"/>
</dbReference>
<dbReference type="EMBL" id="CAKOAT010219598">
    <property type="protein sequence ID" value="CAH8356683.1"/>
    <property type="molecule type" value="Genomic_DNA"/>
</dbReference>
<accession>A0ABC8KCL6</accession>
<reference evidence="2 3" key="1">
    <citation type="submission" date="2022-03" db="EMBL/GenBank/DDBJ databases">
        <authorList>
            <person name="Macdonald S."/>
            <person name="Ahmed S."/>
            <person name="Newling K."/>
        </authorList>
    </citation>
    <scope>NUCLEOTIDE SEQUENCE [LARGE SCALE GENOMIC DNA]</scope>
</reference>
<dbReference type="InterPro" id="IPR006525">
    <property type="entry name" value="Cystatin-related_pln"/>
</dbReference>
<name>A0ABC8KCL6_ERUVS</name>
<gene>
    <name evidence="2" type="ORF">ERUC_LOCUS22438</name>
</gene>
<feature type="region of interest" description="Disordered" evidence="1">
    <location>
        <begin position="226"/>
        <end position="247"/>
    </location>
</feature>
<dbReference type="InterPro" id="IPR046350">
    <property type="entry name" value="Cystatin_sf"/>
</dbReference>
<organism evidence="2 3">
    <name type="scientific">Eruca vesicaria subsp. sativa</name>
    <name type="common">Garden rocket</name>
    <name type="synonym">Eruca sativa</name>
    <dbReference type="NCBI Taxonomy" id="29727"/>
    <lineage>
        <taxon>Eukaryota</taxon>
        <taxon>Viridiplantae</taxon>
        <taxon>Streptophyta</taxon>
        <taxon>Embryophyta</taxon>
        <taxon>Tracheophyta</taxon>
        <taxon>Spermatophyta</taxon>
        <taxon>Magnoliopsida</taxon>
        <taxon>eudicotyledons</taxon>
        <taxon>Gunneridae</taxon>
        <taxon>Pentapetalae</taxon>
        <taxon>rosids</taxon>
        <taxon>malvids</taxon>
        <taxon>Brassicales</taxon>
        <taxon>Brassicaceae</taxon>
        <taxon>Brassiceae</taxon>
        <taxon>Eruca</taxon>
    </lineage>
</organism>
<evidence type="ECO:0000313" key="2">
    <source>
        <dbReference type="EMBL" id="CAH8356683.1"/>
    </source>
</evidence>
<feature type="compositionally biased region" description="Low complexity" evidence="1">
    <location>
        <begin position="226"/>
        <end position="240"/>
    </location>
</feature>
<comment type="caution">
    <text evidence="2">The sequence shown here is derived from an EMBL/GenBank/DDBJ whole genome shotgun (WGS) entry which is preliminary data.</text>
</comment>